<evidence type="ECO:0000256" key="1">
    <source>
        <dbReference type="SAM" id="MobiDB-lite"/>
    </source>
</evidence>
<dbReference type="Gene3D" id="3.30.70.1290">
    <property type="entry name" value="Transposase IS200-like"/>
    <property type="match status" value="1"/>
</dbReference>
<dbReference type="AlphaFoldDB" id="A0A0F9AUH5"/>
<accession>A0A0F9AUH5</accession>
<dbReference type="GO" id="GO:0006313">
    <property type="term" value="P:DNA transposition"/>
    <property type="evidence" value="ECO:0007669"/>
    <property type="project" value="InterPro"/>
</dbReference>
<dbReference type="Pfam" id="PF01797">
    <property type="entry name" value="Y1_Tnp"/>
    <property type="match status" value="1"/>
</dbReference>
<reference evidence="3" key="1">
    <citation type="journal article" date="2015" name="Nature">
        <title>Complex archaea that bridge the gap between prokaryotes and eukaryotes.</title>
        <authorList>
            <person name="Spang A."/>
            <person name="Saw J.H."/>
            <person name="Jorgensen S.L."/>
            <person name="Zaremba-Niedzwiedzka K."/>
            <person name="Martijn J."/>
            <person name="Lind A.E."/>
            <person name="van Eijk R."/>
            <person name="Schleper C."/>
            <person name="Guy L."/>
            <person name="Ettema T.J."/>
        </authorList>
    </citation>
    <scope>NUCLEOTIDE SEQUENCE</scope>
</reference>
<name>A0A0F9AUH5_9ZZZZ</name>
<evidence type="ECO:0000313" key="3">
    <source>
        <dbReference type="EMBL" id="KKK82099.1"/>
    </source>
</evidence>
<gene>
    <name evidence="3" type="ORF">LCGC14_2806790</name>
</gene>
<protein>
    <recommendedName>
        <fullName evidence="2">Transposase IS200-like domain-containing protein</fullName>
    </recommendedName>
</protein>
<dbReference type="PANTHER" id="PTHR34322">
    <property type="entry name" value="TRANSPOSASE, Y1_TNP DOMAIN-CONTAINING"/>
    <property type="match status" value="1"/>
</dbReference>
<feature type="region of interest" description="Disordered" evidence="1">
    <location>
        <begin position="228"/>
        <end position="248"/>
    </location>
</feature>
<comment type="caution">
    <text evidence="3">The sequence shown here is derived from an EMBL/GenBank/DDBJ whole genome shotgun (WGS) entry which is preliminary data.</text>
</comment>
<dbReference type="EMBL" id="LAZR01052822">
    <property type="protein sequence ID" value="KKK82099.1"/>
    <property type="molecule type" value="Genomic_DNA"/>
</dbReference>
<dbReference type="InterPro" id="IPR036515">
    <property type="entry name" value="Transposase_17_sf"/>
</dbReference>
<dbReference type="PANTHER" id="PTHR34322:SF2">
    <property type="entry name" value="TRANSPOSASE IS200-LIKE DOMAIN-CONTAINING PROTEIN"/>
    <property type="match status" value="1"/>
</dbReference>
<feature type="domain" description="Transposase IS200-like" evidence="2">
    <location>
        <begin position="9"/>
        <end position="125"/>
    </location>
</feature>
<organism evidence="3">
    <name type="scientific">marine sediment metagenome</name>
    <dbReference type="NCBI Taxonomy" id="412755"/>
    <lineage>
        <taxon>unclassified sequences</taxon>
        <taxon>metagenomes</taxon>
        <taxon>ecological metagenomes</taxon>
    </lineage>
</organism>
<dbReference type="SUPFAM" id="SSF143422">
    <property type="entry name" value="Transposase IS200-like"/>
    <property type="match status" value="1"/>
</dbReference>
<dbReference type="InterPro" id="IPR002686">
    <property type="entry name" value="Transposase_17"/>
</dbReference>
<feature type="compositionally biased region" description="Basic and acidic residues" evidence="1">
    <location>
        <begin position="228"/>
        <end position="237"/>
    </location>
</feature>
<dbReference type="GO" id="GO:0003677">
    <property type="term" value="F:DNA binding"/>
    <property type="evidence" value="ECO:0007669"/>
    <property type="project" value="InterPro"/>
</dbReference>
<feature type="compositionally biased region" description="Polar residues" evidence="1">
    <location>
        <begin position="239"/>
        <end position="248"/>
    </location>
</feature>
<sequence length="263" mass="30895">MARAKRHYLPGHVWHLTHRCHKKEFLLKFARDRRRWLQWLFEAKKRYGLCILNYMVTSNHIHILVADGGGREVIPKSLQLIAGRTGQEYNQRKNRNGAFWEDRYHATAVSSDRHLVQCLVYIDLNMVRAGVVNHPSEWSFGGYNEIQKPRERYALIDYKRLMDLLHISAIDDLRNSHKKWVEEILKTKNYVRESKWSQSLAVGSKSFVENIKLKLGIRAKGRKVGGSEESYHLREAQDPYNSNFTPENSGLSAKNTYFWRDNP</sequence>
<dbReference type="GO" id="GO:0004803">
    <property type="term" value="F:transposase activity"/>
    <property type="evidence" value="ECO:0007669"/>
    <property type="project" value="InterPro"/>
</dbReference>
<proteinExistence type="predicted"/>
<evidence type="ECO:0000259" key="2">
    <source>
        <dbReference type="SMART" id="SM01321"/>
    </source>
</evidence>
<dbReference type="SMART" id="SM01321">
    <property type="entry name" value="Y1_Tnp"/>
    <property type="match status" value="1"/>
</dbReference>